<dbReference type="OrthoDB" id="5876828at2759"/>
<dbReference type="InterPro" id="IPR035940">
    <property type="entry name" value="CAP_sf"/>
</dbReference>
<proteinExistence type="predicted"/>
<gene>
    <name evidence="2" type="ORF">ANCDUO_18359</name>
</gene>
<dbReference type="Proteomes" id="UP000054047">
    <property type="component" value="Unassembled WGS sequence"/>
</dbReference>
<dbReference type="EMBL" id="KN746224">
    <property type="protein sequence ID" value="KIH51555.1"/>
    <property type="molecule type" value="Genomic_DNA"/>
</dbReference>
<organism evidence="2 3">
    <name type="scientific">Ancylostoma duodenale</name>
    <dbReference type="NCBI Taxonomy" id="51022"/>
    <lineage>
        <taxon>Eukaryota</taxon>
        <taxon>Metazoa</taxon>
        <taxon>Ecdysozoa</taxon>
        <taxon>Nematoda</taxon>
        <taxon>Chromadorea</taxon>
        <taxon>Rhabditida</taxon>
        <taxon>Rhabditina</taxon>
        <taxon>Rhabditomorpha</taxon>
        <taxon>Strongyloidea</taxon>
        <taxon>Ancylostomatidae</taxon>
        <taxon>Ancylostomatinae</taxon>
        <taxon>Ancylostoma</taxon>
    </lineage>
</organism>
<evidence type="ECO:0000259" key="1">
    <source>
        <dbReference type="SMART" id="SM00198"/>
    </source>
</evidence>
<dbReference type="AlphaFoldDB" id="A0A0C2FSJ5"/>
<keyword evidence="3" id="KW-1185">Reference proteome</keyword>
<dbReference type="SMART" id="SM00198">
    <property type="entry name" value="SCP"/>
    <property type="match status" value="1"/>
</dbReference>
<reference evidence="2 3" key="1">
    <citation type="submission" date="2013-12" db="EMBL/GenBank/DDBJ databases">
        <title>Draft genome of the parsitic nematode Ancylostoma duodenale.</title>
        <authorList>
            <person name="Mitreva M."/>
        </authorList>
    </citation>
    <scope>NUCLEOTIDE SEQUENCE [LARGE SCALE GENOMIC DNA]</scope>
    <source>
        <strain evidence="2 3">Zhejiang</strain>
    </source>
</reference>
<dbReference type="CDD" id="cd05380">
    <property type="entry name" value="CAP_euk"/>
    <property type="match status" value="1"/>
</dbReference>
<protein>
    <submittedName>
        <fullName evidence="2">SCP-like protein</fullName>
    </submittedName>
</protein>
<dbReference type="InterPro" id="IPR014044">
    <property type="entry name" value="CAP_dom"/>
</dbReference>
<accession>A0A0C2FSJ5</accession>
<dbReference type="Gene3D" id="3.40.33.10">
    <property type="entry name" value="CAP"/>
    <property type="match status" value="1"/>
</dbReference>
<sequence length="189" mass="21252">MSVVNGIVENTDNVFGREYDCEAEKSAYESAKKCSDSAFHQRNRMKTSKLSKTQAISAILSWAREALNLNVTEEEEVLYRSNQNVSNFANLAWDTREKVGCAVSECPSGNNNATTIHVVCHYPKIDKEEGKPIYSIGEQCDRCSEYLKYGDNITPADSVFCHVDDGVCVTGLQNLDDYFSKEFYPFPEL</sequence>
<evidence type="ECO:0000313" key="3">
    <source>
        <dbReference type="Proteomes" id="UP000054047"/>
    </source>
</evidence>
<feature type="domain" description="SCP" evidence="1">
    <location>
        <begin position="2"/>
        <end position="129"/>
    </location>
</feature>
<name>A0A0C2FSJ5_9BILA</name>
<dbReference type="SUPFAM" id="SSF55797">
    <property type="entry name" value="PR-1-like"/>
    <property type="match status" value="1"/>
</dbReference>
<evidence type="ECO:0000313" key="2">
    <source>
        <dbReference type="EMBL" id="KIH51555.1"/>
    </source>
</evidence>
<dbReference type="Pfam" id="PF00188">
    <property type="entry name" value="CAP"/>
    <property type="match status" value="1"/>
</dbReference>